<dbReference type="GO" id="GO:0030150">
    <property type="term" value="P:protein import into mitochondrial matrix"/>
    <property type="evidence" value="ECO:0007669"/>
    <property type="project" value="TreeGrafter"/>
</dbReference>
<dbReference type="STRING" id="3750.A0A498J4R6"/>
<dbReference type="SUPFAM" id="SSF54427">
    <property type="entry name" value="NTF2-like"/>
    <property type="match status" value="1"/>
</dbReference>
<dbReference type="AlphaFoldDB" id="A0A498J4R6"/>
<proteinExistence type="inferred from homology"/>
<evidence type="ECO:0000256" key="4">
    <source>
        <dbReference type="ARBA" id="ARBA00022946"/>
    </source>
</evidence>
<dbReference type="Proteomes" id="UP000290289">
    <property type="component" value="Chromosome 9"/>
</dbReference>
<evidence type="ECO:0000256" key="6">
    <source>
        <dbReference type="ARBA" id="ARBA00023136"/>
    </source>
</evidence>
<dbReference type="InterPro" id="IPR032710">
    <property type="entry name" value="NTF2-like_dom_sf"/>
</dbReference>
<evidence type="ECO:0000256" key="1">
    <source>
        <dbReference type="ARBA" id="ARBA00004273"/>
    </source>
</evidence>
<sequence length="72" mass="8324">MELSRYKERCKHSEDCSTEILHVSEAEVKEIKMMEHAPIIIVTFQTQQVYCVRDRNGDVTDGGHNPHGVYYA</sequence>
<keyword evidence="3" id="KW-0999">Mitochondrion inner membrane</keyword>
<keyword evidence="4" id="KW-0809">Transit peptide</keyword>
<keyword evidence="9" id="KW-1185">Reference proteome</keyword>
<protein>
    <recommendedName>
        <fullName evidence="7">Tim44-like domain-containing protein</fullName>
    </recommendedName>
</protein>
<dbReference type="EMBL" id="RDQH01000335">
    <property type="protein sequence ID" value="RXH89234.1"/>
    <property type="molecule type" value="Genomic_DNA"/>
</dbReference>
<dbReference type="Pfam" id="PF04280">
    <property type="entry name" value="Tim44"/>
    <property type="match status" value="1"/>
</dbReference>
<organism evidence="8 9">
    <name type="scientific">Malus domestica</name>
    <name type="common">Apple</name>
    <name type="synonym">Pyrus malus</name>
    <dbReference type="NCBI Taxonomy" id="3750"/>
    <lineage>
        <taxon>Eukaryota</taxon>
        <taxon>Viridiplantae</taxon>
        <taxon>Streptophyta</taxon>
        <taxon>Embryophyta</taxon>
        <taxon>Tracheophyta</taxon>
        <taxon>Spermatophyta</taxon>
        <taxon>Magnoliopsida</taxon>
        <taxon>eudicotyledons</taxon>
        <taxon>Gunneridae</taxon>
        <taxon>Pentapetalae</taxon>
        <taxon>rosids</taxon>
        <taxon>fabids</taxon>
        <taxon>Rosales</taxon>
        <taxon>Rosaceae</taxon>
        <taxon>Amygdaloideae</taxon>
        <taxon>Maleae</taxon>
        <taxon>Malus</taxon>
    </lineage>
</organism>
<comment type="caution">
    <text evidence="8">The sequence shown here is derived from an EMBL/GenBank/DDBJ whole genome shotgun (WGS) entry which is preliminary data.</text>
</comment>
<accession>A0A498J4R6</accession>
<name>A0A498J4R6_MALDO</name>
<gene>
    <name evidence="8" type="ORF">DVH24_031591</name>
</gene>
<evidence type="ECO:0000256" key="3">
    <source>
        <dbReference type="ARBA" id="ARBA00022792"/>
    </source>
</evidence>
<dbReference type="Gene3D" id="3.10.450.240">
    <property type="match status" value="1"/>
</dbReference>
<evidence type="ECO:0000313" key="9">
    <source>
        <dbReference type="Proteomes" id="UP000290289"/>
    </source>
</evidence>
<dbReference type="PANTHER" id="PTHR10721">
    <property type="entry name" value="MITOCHONDRIAL IMPORT INNER MEMBRANE TRANSLOCASE SUBUNIT TIM44"/>
    <property type="match status" value="1"/>
</dbReference>
<dbReference type="InterPro" id="IPR039544">
    <property type="entry name" value="Tim44-like"/>
</dbReference>
<keyword evidence="6" id="KW-0472">Membrane</keyword>
<dbReference type="GO" id="GO:0051087">
    <property type="term" value="F:protein-folding chaperone binding"/>
    <property type="evidence" value="ECO:0007669"/>
    <property type="project" value="TreeGrafter"/>
</dbReference>
<reference evidence="8 9" key="1">
    <citation type="submission" date="2018-10" db="EMBL/GenBank/DDBJ databases">
        <title>A high-quality apple genome assembly.</title>
        <authorList>
            <person name="Hu J."/>
        </authorList>
    </citation>
    <scope>NUCLEOTIDE SEQUENCE [LARGE SCALE GENOMIC DNA]</scope>
    <source>
        <strain evidence="9">cv. HFTH1</strain>
        <tissue evidence="8">Young leaf</tissue>
    </source>
</reference>
<keyword evidence="5" id="KW-0496">Mitochondrion</keyword>
<evidence type="ECO:0000313" key="8">
    <source>
        <dbReference type="EMBL" id="RXH89234.1"/>
    </source>
</evidence>
<feature type="domain" description="Tim44-like" evidence="7">
    <location>
        <begin position="7"/>
        <end position="67"/>
    </location>
</feature>
<evidence type="ECO:0000256" key="2">
    <source>
        <dbReference type="ARBA" id="ARBA00009597"/>
    </source>
</evidence>
<dbReference type="GO" id="GO:0005743">
    <property type="term" value="C:mitochondrial inner membrane"/>
    <property type="evidence" value="ECO:0007669"/>
    <property type="project" value="UniProtKB-SubCell"/>
</dbReference>
<comment type="subcellular location">
    <subcellularLocation>
        <location evidence="1">Mitochondrion inner membrane</location>
    </subcellularLocation>
</comment>
<dbReference type="PANTHER" id="PTHR10721:SF1">
    <property type="entry name" value="MITOCHONDRIAL IMPORT INNER MEMBRANE TRANSLOCASE SUBUNIT TIM44"/>
    <property type="match status" value="1"/>
</dbReference>
<evidence type="ECO:0000256" key="5">
    <source>
        <dbReference type="ARBA" id="ARBA00023128"/>
    </source>
</evidence>
<evidence type="ECO:0000259" key="7">
    <source>
        <dbReference type="Pfam" id="PF04280"/>
    </source>
</evidence>
<dbReference type="InterPro" id="IPR007379">
    <property type="entry name" value="Tim44-like_dom"/>
</dbReference>
<comment type="similarity">
    <text evidence="2">Belongs to the Tim44 family.</text>
</comment>